<comment type="function">
    <text evidence="2">Binds to DNA and alters its conformation. May be involved in regulation of gene expression, nucleoid organization and DNA protection.</text>
</comment>
<protein>
    <recommendedName>
        <fullName evidence="2">Nucleoid-associated protein HNQ64_001519</fullName>
    </recommendedName>
</protein>
<keyword evidence="2" id="KW-0963">Cytoplasm</keyword>
<dbReference type="Pfam" id="PF02575">
    <property type="entry name" value="YbaB_DNA_bd"/>
    <property type="match status" value="1"/>
</dbReference>
<dbReference type="GO" id="GO:0043590">
    <property type="term" value="C:bacterial nucleoid"/>
    <property type="evidence" value="ECO:0007669"/>
    <property type="project" value="UniProtKB-UniRule"/>
</dbReference>
<dbReference type="InterPro" id="IPR004401">
    <property type="entry name" value="YbaB/EbfC"/>
</dbReference>
<dbReference type="PANTHER" id="PTHR33449">
    <property type="entry name" value="NUCLEOID-ASSOCIATED PROTEIN YBAB"/>
    <property type="match status" value="1"/>
</dbReference>
<dbReference type="PIRSF" id="PIRSF004555">
    <property type="entry name" value="UCP004555"/>
    <property type="match status" value="1"/>
</dbReference>
<dbReference type="SUPFAM" id="SSF82607">
    <property type="entry name" value="YbaB-like"/>
    <property type="match status" value="1"/>
</dbReference>
<comment type="subunit">
    <text evidence="2">Homodimer.</text>
</comment>
<comment type="caution">
    <text evidence="3">The sequence shown here is derived from an EMBL/GenBank/DDBJ whole genome shotgun (WGS) entry which is preliminary data.</text>
</comment>
<comment type="similarity">
    <text evidence="2">Belongs to the YbaB/EbfC family.</text>
</comment>
<dbReference type="GO" id="GO:0005829">
    <property type="term" value="C:cytosol"/>
    <property type="evidence" value="ECO:0007669"/>
    <property type="project" value="TreeGrafter"/>
</dbReference>
<evidence type="ECO:0000313" key="3">
    <source>
        <dbReference type="EMBL" id="MBB5037277.1"/>
    </source>
</evidence>
<keyword evidence="4" id="KW-1185">Reference proteome</keyword>
<name>A0A7W8DPF8_9BACT</name>
<evidence type="ECO:0000313" key="4">
    <source>
        <dbReference type="Proteomes" id="UP000534294"/>
    </source>
</evidence>
<dbReference type="InterPro" id="IPR036894">
    <property type="entry name" value="YbaB-like_sf"/>
</dbReference>
<dbReference type="RefSeq" id="WP_184207016.1">
    <property type="nucleotide sequence ID" value="NZ_JACHIF010000002.1"/>
</dbReference>
<evidence type="ECO:0000256" key="2">
    <source>
        <dbReference type="HAMAP-Rule" id="MF_00274"/>
    </source>
</evidence>
<gene>
    <name evidence="3" type="ORF">HNQ64_001519</name>
</gene>
<dbReference type="NCBIfam" id="TIGR00103">
    <property type="entry name" value="DNA_YbaB_EbfC"/>
    <property type="match status" value="1"/>
</dbReference>
<reference evidence="3 4" key="1">
    <citation type="submission" date="2020-08" db="EMBL/GenBank/DDBJ databases">
        <title>Genomic Encyclopedia of Type Strains, Phase IV (KMG-IV): sequencing the most valuable type-strain genomes for metagenomic binning, comparative biology and taxonomic classification.</title>
        <authorList>
            <person name="Goeker M."/>
        </authorList>
    </citation>
    <scope>NUCLEOTIDE SEQUENCE [LARGE SCALE GENOMIC DNA]</scope>
    <source>
        <strain evidence="3 4">DSM 12251</strain>
    </source>
</reference>
<dbReference type="AlphaFoldDB" id="A0A7W8DPF8"/>
<dbReference type="Gene3D" id="3.30.1310.10">
    <property type="entry name" value="Nucleoid-associated protein YbaB-like domain"/>
    <property type="match status" value="1"/>
</dbReference>
<organism evidence="3 4">
    <name type="scientific">Prosthecobacter dejongeii</name>
    <dbReference type="NCBI Taxonomy" id="48465"/>
    <lineage>
        <taxon>Bacteria</taxon>
        <taxon>Pseudomonadati</taxon>
        <taxon>Verrucomicrobiota</taxon>
        <taxon>Verrucomicrobiia</taxon>
        <taxon>Verrucomicrobiales</taxon>
        <taxon>Verrucomicrobiaceae</taxon>
        <taxon>Prosthecobacter</taxon>
    </lineage>
</organism>
<dbReference type="EMBL" id="JACHIF010000002">
    <property type="protein sequence ID" value="MBB5037277.1"/>
    <property type="molecule type" value="Genomic_DNA"/>
</dbReference>
<proteinExistence type="inferred from homology"/>
<dbReference type="HAMAP" id="MF_00274">
    <property type="entry name" value="DNA_YbaB_EbfC"/>
    <property type="match status" value="1"/>
</dbReference>
<evidence type="ECO:0000256" key="1">
    <source>
        <dbReference type="ARBA" id="ARBA00023125"/>
    </source>
</evidence>
<sequence length="104" mass="11218">MNIQKMMKQVQDMQSQMQKSQAQLATKSFESTVAGGKIIVTANGHGDIQSIKIAKEVVDPEDVDMLQDLLLSAVQQVQKKVKDTQAAEMSKMTGGLGLPPGLGF</sequence>
<dbReference type="Proteomes" id="UP000534294">
    <property type="component" value="Unassembled WGS sequence"/>
</dbReference>
<dbReference type="GO" id="GO:0003677">
    <property type="term" value="F:DNA binding"/>
    <property type="evidence" value="ECO:0007669"/>
    <property type="project" value="UniProtKB-UniRule"/>
</dbReference>
<accession>A0A7W8DPF8</accession>
<keyword evidence="1 2" id="KW-0238">DNA-binding</keyword>
<dbReference type="PANTHER" id="PTHR33449:SF1">
    <property type="entry name" value="NUCLEOID-ASSOCIATED PROTEIN YBAB"/>
    <property type="match status" value="1"/>
</dbReference>
<comment type="subcellular location">
    <subcellularLocation>
        <location evidence="2">Cytoplasm</location>
        <location evidence="2">Nucleoid</location>
    </subcellularLocation>
</comment>